<dbReference type="EMBL" id="CAQM01000666">
    <property type="protein sequence ID" value="CCQ63164.1"/>
    <property type="molecule type" value="Genomic_DNA"/>
</dbReference>
<evidence type="ECO:0000313" key="2">
    <source>
        <dbReference type="Proteomes" id="UP000018198"/>
    </source>
</evidence>
<organism evidence="1 2">
    <name type="scientific">Crocosphaera watsonii WH 0401</name>
    <dbReference type="NCBI Taxonomy" id="555881"/>
    <lineage>
        <taxon>Bacteria</taxon>
        <taxon>Bacillati</taxon>
        <taxon>Cyanobacteriota</taxon>
        <taxon>Cyanophyceae</taxon>
        <taxon>Oscillatoriophycideae</taxon>
        <taxon>Chroococcales</taxon>
        <taxon>Aphanothecaceae</taxon>
        <taxon>Crocosphaera</taxon>
    </lineage>
</organism>
<protein>
    <submittedName>
        <fullName evidence="1">Uncharacterized protein</fullName>
    </submittedName>
</protein>
<comment type="caution">
    <text evidence="1">The sequence shown here is derived from an EMBL/GenBank/DDBJ whole genome shotgun (WGS) entry which is preliminary data.</text>
</comment>
<reference evidence="1 2" key="2">
    <citation type="submission" date="2013-09" db="EMBL/GenBank/DDBJ databases">
        <title>Whole genome comparison of six Crocosphaera watsonii strains with differing phenotypes.</title>
        <authorList>
            <person name="Bench S.R."/>
            <person name="Heller P."/>
            <person name="Frank I."/>
            <person name="Arciniega M."/>
            <person name="Shilova I.N."/>
            <person name="Zehr J.P."/>
        </authorList>
    </citation>
    <scope>NUCLEOTIDE SEQUENCE [LARGE SCALE GENOMIC DNA]</scope>
    <source>
        <strain evidence="1 2">WH 0401</strain>
    </source>
</reference>
<evidence type="ECO:0000313" key="1">
    <source>
        <dbReference type="EMBL" id="CCQ63164.1"/>
    </source>
</evidence>
<dbReference type="Proteomes" id="UP000018198">
    <property type="component" value="Unassembled WGS sequence"/>
</dbReference>
<proteinExistence type="predicted"/>
<gene>
    <name evidence="1" type="ORF">CWATWH0401_2635</name>
</gene>
<name>T2JDQ2_CROWT</name>
<sequence>MIKVPELWIYRQGVLNIYILEDNKYQDSAKSRLFPDF</sequence>
<reference evidence="1 2" key="1">
    <citation type="submission" date="2013-01" db="EMBL/GenBank/DDBJ databases">
        <authorList>
            <person name="Bench S."/>
        </authorList>
    </citation>
    <scope>NUCLEOTIDE SEQUENCE [LARGE SCALE GENOMIC DNA]</scope>
    <source>
        <strain evidence="1 2">WH 0401</strain>
    </source>
</reference>
<accession>T2JDQ2</accession>
<dbReference type="AlphaFoldDB" id="T2JDQ2"/>